<feature type="transmembrane region" description="Helical" evidence="3">
    <location>
        <begin position="264"/>
        <end position="282"/>
    </location>
</feature>
<gene>
    <name evidence="5" type="ORF">DFR56_102295</name>
</gene>
<dbReference type="AlphaFoldDB" id="A0A2V3W5D2"/>
<dbReference type="PANTHER" id="PTHR10422">
    <property type="entry name" value="CYTOCHROME C OXIDASE SUBUNIT 1"/>
    <property type="match status" value="1"/>
</dbReference>
<evidence type="ECO:0000256" key="2">
    <source>
        <dbReference type="ARBA" id="ARBA00022982"/>
    </source>
</evidence>
<keyword evidence="3" id="KW-0472">Membrane</keyword>
<feature type="transmembrane region" description="Helical" evidence="3">
    <location>
        <begin position="125"/>
        <end position="149"/>
    </location>
</feature>
<dbReference type="Proteomes" id="UP000247978">
    <property type="component" value="Unassembled WGS sequence"/>
</dbReference>
<comment type="caution">
    <text evidence="5">The sequence shown here is derived from an EMBL/GenBank/DDBJ whole genome shotgun (WGS) entry which is preliminary data.</text>
</comment>
<accession>A0A2V3W5D2</accession>
<organism evidence="5 6">
    <name type="scientific">Pseudogracilibacillus auburnensis</name>
    <dbReference type="NCBI Taxonomy" id="1494959"/>
    <lineage>
        <taxon>Bacteria</taxon>
        <taxon>Bacillati</taxon>
        <taxon>Bacillota</taxon>
        <taxon>Bacilli</taxon>
        <taxon>Bacillales</taxon>
        <taxon>Bacillaceae</taxon>
        <taxon>Pseudogracilibacillus</taxon>
    </lineage>
</organism>
<dbReference type="PROSITE" id="PS50855">
    <property type="entry name" value="COX1"/>
    <property type="match status" value="1"/>
</dbReference>
<proteinExistence type="predicted"/>
<dbReference type="GO" id="GO:0020037">
    <property type="term" value="F:heme binding"/>
    <property type="evidence" value="ECO:0007669"/>
    <property type="project" value="InterPro"/>
</dbReference>
<keyword evidence="1" id="KW-0813">Transport</keyword>
<feature type="transmembrane region" description="Helical" evidence="3">
    <location>
        <begin position="45"/>
        <end position="72"/>
    </location>
</feature>
<keyword evidence="3" id="KW-0812">Transmembrane</keyword>
<keyword evidence="6" id="KW-1185">Reference proteome</keyword>
<feature type="transmembrane region" description="Helical" evidence="3">
    <location>
        <begin position="84"/>
        <end position="105"/>
    </location>
</feature>
<dbReference type="GO" id="GO:0009060">
    <property type="term" value="P:aerobic respiration"/>
    <property type="evidence" value="ECO:0007669"/>
    <property type="project" value="InterPro"/>
</dbReference>
<feature type="transmembrane region" description="Helical" evidence="3">
    <location>
        <begin position="231"/>
        <end position="252"/>
    </location>
</feature>
<keyword evidence="2" id="KW-0249">Electron transport</keyword>
<feature type="transmembrane region" description="Helical" evidence="3">
    <location>
        <begin position="184"/>
        <end position="211"/>
    </location>
</feature>
<feature type="transmembrane region" description="Helical" evidence="3">
    <location>
        <begin position="403"/>
        <end position="423"/>
    </location>
</feature>
<reference evidence="5 6" key="1">
    <citation type="submission" date="2018-05" db="EMBL/GenBank/DDBJ databases">
        <title>Genomic Encyclopedia of Type Strains, Phase IV (KMG-IV): sequencing the most valuable type-strain genomes for metagenomic binning, comparative biology and taxonomic classification.</title>
        <authorList>
            <person name="Goeker M."/>
        </authorList>
    </citation>
    <scope>NUCLEOTIDE SEQUENCE [LARGE SCALE GENOMIC DNA]</scope>
    <source>
        <strain evidence="5 6">DSM 28556</strain>
    </source>
</reference>
<feature type="transmembrane region" description="Helical" evidence="3">
    <location>
        <begin position="294"/>
        <end position="323"/>
    </location>
</feature>
<dbReference type="SUPFAM" id="SSF81442">
    <property type="entry name" value="Cytochrome c oxidase subunit I-like"/>
    <property type="match status" value="1"/>
</dbReference>
<feature type="transmembrane region" description="Helical" evidence="3">
    <location>
        <begin position="335"/>
        <end position="352"/>
    </location>
</feature>
<evidence type="ECO:0000256" key="1">
    <source>
        <dbReference type="ARBA" id="ARBA00022660"/>
    </source>
</evidence>
<dbReference type="EMBL" id="QJJQ01000002">
    <property type="protein sequence ID" value="PXW89517.1"/>
    <property type="molecule type" value="Genomic_DNA"/>
</dbReference>
<dbReference type="InterPro" id="IPR000883">
    <property type="entry name" value="Cyt_C_Oxase_1"/>
</dbReference>
<dbReference type="InterPro" id="IPR036927">
    <property type="entry name" value="Cyt_c_oxase-like_su1_sf"/>
</dbReference>
<dbReference type="Pfam" id="PF00115">
    <property type="entry name" value="COX1"/>
    <property type="match status" value="1"/>
</dbReference>
<feature type="transmembrane region" description="Helical" evidence="3">
    <location>
        <begin position="12"/>
        <end position="33"/>
    </location>
</feature>
<dbReference type="GO" id="GO:0016020">
    <property type="term" value="C:membrane"/>
    <property type="evidence" value="ECO:0007669"/>
    <property type="project" value="InterPro"/>
</dbReference>
<feature type="domain" description="Cytochrome oxidase subunit I profile" evidence="4">
    <location>
        <begin position="1"/>
        <end position="484"/>
    </location>
</feature>
<sequence length="484" mass="53139">MRMEKGKSTIIQQLIIAAMMIILMMGFGVLMLLQQGGVVDFGPAAFYQFLTIHGTGMIGGAVLAATAIMWYFLNKYVKLSLSVLKLNIVLFVLGVVMIIVGVFAFEFSGSWTFLYPLPAISSGAWGTAGALTYLIGLQLVGLGLLIVLLDAGRAIIQKYGSLGKGLGWDVITGKKREQDAPPAAVVASTMVVIVDTAALLSGTIVIFMNIIHVINPAFTFDPLLAKNLTFAFGHILANSTIYMAVIAVYEILSRSTGRPWKSNKAFLIAWTMSTLFTMIVYPHHLLQDTVMPTWALIVGQVLSFANGLPVLVITAYGALMIVYKSGIKWRMGSSLIFLSMFGWTAGVIPAILDSAIMVNHVMHNTKWVPGHFHMYMGLGVIAMLFGFMYYLVQNDQSIRPNQLDRFAFCLYTLSILGVSFSFLTSGAISTPRKFATHFEQWQAPAIFGGVSGIFLMIAIGIFIIYFIRYMVNRNKDFSVEKEIA</sequence>
<dbReference type="Gene3D" id="1.20.210.10">
    <property type="entry name" value="Cytochrome c oxidase-like, subunit I domain"/>
    <property type="match status" value="1"/>
</dbReference>
<evidence type="ECO:0000259" key="4">
    <source>
        <dbReference type="PROSITE" id="PS50855"/>
    </source>
</evidence>
<evidence type="ECO:0000313" key="5">
    <source>
        <dbReference type="EMBL" id="PXW89517.1"/>
    </source>
</evidence>
<dbReference type="RefSeq" id="WP_244916426.1">
    <property type="nucleotide sequence ID" value="NZ_JBHUHB010000001.1"/>
</dbReference>
<dbReference type="GO" id="GO:0004129">
    <property type="term" value="F:cytochrome-c oxidase activity"/>
    <property type="evidence" value="ECO:0007669"/>
    <property type="project" value="InterPro"/>
</dbReference>
<evidence type="ECO:0000256" key="3">
    <source>
        <dbReference type="SAM" id="Phobius"/>
    </source>
</evidence>
<feature type="transmembrane region" description="Helical" evidence="3">
    <location>
        <begin position="372"/>
        <end position="391"/>
    </location>
</feature>
<name>A0A2V3W5D2_9BACI</name>
<keyword evidence="1" id="KW-0679">Respiratory chain</keyword>
<dbReference type="InterPro" id="IPR023616">
    <property type="entry name" value="Cyt_c_oxase-like_su1_dom"/>
</dbReference>
<keyword evidence="3" id="KW-1133">Transmembrane helix</keyword>
<evidence type="ECO:0000313" key="6">
    <source>
        <dbReference type="Proteomes" id="UP000247978"/>
    </source>
</evidence>
<feature type="transmembrane region" description="Helical" evidence="3">
    <location>
        <begin position="443"/>
        <end position="467"/>
    </location>
</feature>
<protein>
    <submittedName>
        <fullName evidence="5">Cytochrome c oxidase subunit 1</fullName>
    </submittedName>
</protein>